<feature type="binding site" evidence="4">
    <location>
        <begin position="253"/>
        <end position="255"/>
    </location>
    <ligand>
        <name>acetyl-CoA</name>
        <dbReference type="ChEBI" id="CHEBI:57288"/>
        <label>2</label>
    </ligand>
</feature>
<feature type="binding site" evidence="4">
    <location>
        <begin position="260"/>
        <end position="266"/>
    </location>
    <ligand>
        <name>acetyl-CoA</name>
        <dbReference type="ChEBI" id="CHEBI:57288"/>
        <label>2</label>
    </ligand>
</feature>
<protein>
    <recommendedName>
        <fullName evidence="4">Mycothiol acetyltransferase</fullName>
        <shortName evidence="4">MSH acetyltransferase</shortName>
        <ecNumber evidence="4">2.3.1.189</ecNumber>
    </recommendedName>
    <alternativeName>
        <fullName evidence="4">Mycothiol synthase</fullName>
    </alternativeName>
</protein>
<dbReference type="InterPro" id="IPR017813">
    <property type="entry name" value="Mycothiol_AcTrfase"/>
</dbReference>
<dbReference type="Gene3D" id="3.40.630.30">
    <property type="match status" value="1"/>
</dbReference>
<dbReference type="NCBIfam" id="TIGR03448">
    <property type="entry name" value="mycothiol_MshD"/>
    <property type="match status" value="1"/>
</dbReference>
<dbReference type="EC" id="2.3.1.189" evidence="4"/>
<evidence type="ECO:0000256" key="4">
    <source>
        <dbReference type="HAMAP-Rule" id="MF_01698"/>
    </source>
</evidence>
<feature type="binding site" evidence="4">
    <location>
        <position position="287"/>
    </location>
    <ligand>
        <name>1D-myo-inositol 2-(L-cysteinylamino)-2-deoxy-alpha-D-glucopyranoside</name>
        <dbReference type="ChEBI" id="CHEBI:58887"/>
    </ligand>
</feature>
<comment type="catalytic activity">
    <reaction evidence="4">
        <text>1D-myo-inositol 2-(L-cysteinylamino)-2-deoxy-alpha-D-glucopyranoside + acetyl-CoA = mycothiol + CoA + H(+)</text>
        <dbReference type="Rhea" id="RHEA:26172"/>
        <dbReference type="ChEBI" id="CHEBI:15378"/>
        <dbReference type="ChEBI" id="CHEBI:16768"/>
        <dbReference type="ChEBI" id="CHEBI:57287"/>
        <dbReference type="ChEBI" id="CHEBI:57288"/>
        <dbReference type="ChEBI" id="CHEBI:58887"/>
        <dbReference type="EC" id="2.3.1.189"/>
    </reaction>
</comment>
<dbReference type="InterPro" id="IPR016181">
    <property type="entry name" value="Acyl_CoA_acyltransferase"/>
</dbReference>
<feature type="domain" description="N-acetyltransferase" evidence="5">
    <location>
        <begin position="5"/>
        <end position="147"/>
    </location>
</feature>
<feature type="binding site" evidence="4">
    <location>
        <position position="233"/>
    </location>
    <ligand>
        <name>1D-myo-inositol 2-(L-cysteinylamino)-2-deoxy-alpha-D-glucopyranoside</name>
        <dbReference type="ChEBI" id="CHEBI:58887"/>
    </ligand>
</feature>
<evidence type="ECO:0000256" key="3">
    <source>
        <dbReference type="ARBA" id="ARBA00023315"/>
    </source>
</evidence>
<evidence type="ECO:0000313" key="7">
    <source>
        <dbReference type="Proteomes" id="UP000240542"/>
    </source>
</evidence>
<dbReference type="InterPro" id="IPR000182">
    <property type="entry name" value="GNAT_dom"/>
</dbReference>
<evidence type="ECO:0000259" key="5">
    <source>
        <dbReference type="PROSITE" id="PS51186"/>
    </source>
</evidence>
<dbReference type="SUPFAM" id="SSF55729">
    <property type="entry name" value="Acyl-CoA N-acyltransferases (Nat)"/>
    <property type="match status" value="2"/>
</dbReference>
<comment type="subunit">
    <text evidence="4">Monomer.</text>
</comment>
<dbReference type="GO" id="GO:0035447">
    <property type="term" value="F:mycothiol synthase activity"/>
    <property type="evidence" value="ECO:0007669"/>
    <property type="project" value="UniProtKB-UniRule"/>
</dbReference>
<comment type="function">
    <text evidence="4">Catalyzes the transfer of acetyl from acetyl-CoA to desacetylmycothiol (Cys-GlcN-Ins) to form mycothiol.</text>
</comment>
<evidence type="ECO:0000256" key="1">
    <source>
        <dbReference type="ARBA" id="ARBA00022679"/>
    </source>
</evidence>
<proteinExistence type="inferred from homology"/>
<dbReference type="RefSeq" id="WP_106581976.1">
    <property type="nucleotide sequence ID" value="NZ_PYGA01000003.1"/>
</dbReference>
<feature type="binding site" evidence="4">
    <location>
        <begin position="85"/>
        <end position="87"/>
    </location>
    <ligand>
        <name>acetyl-CoA</name>
        <dbReference type="ChEBI" id="CHEBI:57288"/>
        <label>1</label>
    </ligand>
</feature>
<evidence type="ECO:0000313" key="6">
    <source>
        <dbReference type="EMBL" id="PSK99590.1"/>
    </source>
</evidence>
<keyword evidence="7" id="KW-1185">Reference proteome</keyword>
<gene>
    <name evidence="4" type="primary">mshD</name>
    <name evidence="6" type="ORF">CLV63_103315</name>
</gene>
<keyword evidence="3 4" id="KW-0012">Acyltransferase</keyword>
<dbReference type="CDD" id="cd04301">
    <property type="entry name" value="NAT_SF"/>
    <property type="match status" value="2"/>
</dbReference>
<feature type="binding site" evidence="4">
    <location>
        <begin position="292"/>
        <end position="297"/>
    </location>
    <ligand>
        <name>acetyl-CoA</name>
        <dbReference type="ChEBI" id="CHEBI:57288"/>
        <label>2</label>
    </ligand>
</feature>
<comment type="similarity">
    <text evidence="4">Belongs to the acetyltransferase family. MshD subfamily.</text>
</comment>
<dbReference type="PROSITE" id="PS51186">
    <property type="entry name" value="GNAT"/>
    <property type="match status" value="2"/>
</dbReference>
<sequence length="319" mass="34271">MSHVQITESLSPQQAEDVAALAEEARGSDGTAPISEQGLLRVRYGADPGAVRFHLLYEEAGDGPDVLRGFGGIERSPGEPDSAELVVAPEHRRRGLGGWLLRSLVEDAAPEGMRVWAHGDLPGAKALAAAAGLGRARSLWRMVLPLRPSAPVAEPPVSPELDRRVEIRPFRVGADDQAWLTVNARAFADHPEQGGITLADLRQRQAEPWFDPEGFFVAEDVESGALAGYHWTKTHADGAGLTDGAPAGEVYAVGVDPDWHGMGLGRTLTATGLRHLERQGLTLVLLYVDEDNRAAVRLYESLGFTLADADVMYRTPGTP</sequence>
<dbReference type="EMBL" id="PYGA01000003">
    <property type="protein sequence ID" value="PSK99590.1"/>
    <property type="molecule type" value="Genomic_DNA"/>
</dbReference>
<dbReference type="AlphaFoldDB" id="A0A2P8DQV6"/>
<feature type="binding site" evidence="4">
    <location>
        <position position="36"/>
    </location>
    <ligand>
        <name>1D-myo-inositol 2-(L-cysteinylamino)-2-deoxy-alpha-D-glucopyranoside</name>
        <dbReference type="ChEBI" id="CHEBI:58887"/>
    </ligand>
</feature>
<dbReference type="OrthoDB" id="3208058at2"/>
<feature type="binding site" evidence="4">
    <location>
        <position position="192"/>
    </location>
    <ligand>
        <name>1D-myo-inositol 2-(L-cysteinylamino)-2-deoxy-alpha-D-glucopyranoside</name>
        <dbReference type="ChEBI" id="CHEBI:58887"/>
    </ligand>
</feature>
<feature type="domain" description="N-acetyltransferase" evidence="5">
    <location>
        <begin position="165"/>
        <end position="319"/>
    </location>
</feature>
<evidence type="ECO:0000256" key="2">
    <source>
        <dbReference type="ARBA" id="ARBA00022737"/>
    </source>
</evidence>
<dbReference type="PANTHER" id="PTHR43877">
    <property type="entry name" value="AMINOALKYLPHOSPHONATE N-ACETYLTRANSFERASE-RELATED-RELATED"/>
    <property type="match status" value="1"/>
</dbReference>
<keyword evidence="1 4" id="KW-0808">Transferase</keyword>
<name>A0A2P8DQV6_9ACTN</name>
<dbReference type="PIRSF" id="PIRSF021524">
    <property type="entry name" value="MSH_acetyltransferase"/>
    <property type="match status" value="1"/>
</dbReference>
<dbReference type="Proteomes" id="UP000240542">
    <property type="component" value="Unassembled WGS sequence"/>
</dbReference>
<dbReference type="Pfam" id="PF00583">
    <property type="entry name" value="Acetyltransf_1"/>
    <property type="match status" value="2"/>
</dbReference>
<dbReference type="InterPro" id="IPR050832">
    <property type="entry name" value="Bact_Acetyltransf"/>
</dbReference>
<comment type="caution">
    <text evidence="4">Lacks conserved residue(s) required for the propagation of feature annotation.</text>
</comment>
<comment type="caution">
    <text evidence="6">The sequence shown here is derived from an EMBL/GenBank/DDBJ whole genome shotgun (WGS) entry which is preliminary data.</text>
</comment>
<organism evidence="6 7">
    <name type="scientific">Murinocardiopsis flavida</name>
    <dbReference type="NCBI Taxonomy" id="645275"/>
    <lineage>
        <taxon>Bacteria</taxon>
        <taxon>Bacillati</taxon>
        <taxon>Actinomycetota</taxon>
        <taxon>Actinomycetes</taxon>
        <taxon>Streptosporangiales</taxon>
        <taxon>Nocardiopsidaceae</taxon>
        <taxon>Murinocardiopsis</taxon>
    </lineage>
</organism>
<accession>A0A2P8DQV6</accession>
<dbReference type="HAMAP" id="MF_01698">
    <property type="entry name" value="MshD"/>
    <property type="match status" value="1"/>
</dbReference>
<feature type="binding site" evidence="4">
    <location>
        <position position="249"/>
    </location>
    <ligand>
        <name>1D-myo-inositol 2-(L-cysteinylamino)-2-deoxy-alpha-D-glucopyranoside</name>
        <dbReference type="ChEBI" id="CHEBI:58887"/>
    </ligand>
</feature>
<keyword evidence="2 4" id="KW-0677">Repeat</keyword>
<reference evidence="6 7" key="1">
    <citation type="submission" date="2018-03" db="EMBL/GenBank/DDBJ databases">
        <title>Genomic Encyclopedia of Archaeal and Bacterial Type Strains, Phase II (KMG-II): from individual species to whole genera.</title>
        <authorList>
            <person name="Goeker M."/>
        </authorList>
    </citation>
    <scope>NUCLEOTIDE SEQUENCE [LARGE SCALE GENOMIC DNA]</scope>
    <source>
        <strain evidence="6 7">DSM 45312</strain>
    </source>
</reference>
<dbReference type="GO" id="GO:0010125">
    <property type="term" value="P:mycothiol biosynthetic process"/>
    <property type="evidence" value="ECO:0007669"/>
    <property type="project" value="UniProtKB-UniRule"/>
</dbReference>